<sequence>MGCCASREAVDDGTTNPYPQVADAHNPPPDSSRRNITAPSPRGSQSRPDVPNVPLRPIPAEARCPLPSVEPSTSPSGHRQRGTLLSQPNAPWTRSRLDKERKDWWDTRITGNTEIWIATRAIVEHVQKGEMEDAQALLDALACTCPTGEVWRGVFDEHGVWYKVPEWIVIEPEGLVDDDEEESIGGKEIEAGGGSARTEDERMGPVVKVRCRLSSTAKDYVIEMRPKDKLEVLIHRLREATGIRDKKLKAAFLGIIYQDSQTLDAHPRWTEGAVLNIMVYG</sequence>
<organism evidence="3 4">
    <name type="scientific">Amniculicola lignicola CBS 123094</name>
    <dbReference type="NCBI Taxonomy" id="1392246"/>
    <lineage>
        <taxon>Eukaryota</taxon>
        <taxon>Fungi</taxon>
        <taxon>Dikarya</taxon>
        <taxon>Ascomycota</taxon>
        <taxon>Pezizomycotina</taxon>
        <taxon>Dothideomycetes</taxon>
        <taxon>Pleosporomycetidae</taxon>
        <taxon>Pleosporales</taxon>
        <taxon>Amniculicolaceae</taxon>
        <taxon>Amniculicola</taxon>
    </lineage>
</organism>
<evidence type="ECO:0000256" key="1">
    <source>
        <dbReference type="SAM" id="MobiDB-lite"/>
    </source>
</evidence>
<dbReference type="InterPro" id="IPR039869">
    <property type="entry name" value="UBTD1/2"/>
</dbReference>
<dbReference type="Pfam" id="PF16455">
    <property type="entry name" value="UBD"/>
    <property type="match status" value="1"/>
</dbReference>
<dbReference type="EMBL" id="ML977620">
    <property type="protein sequence ID" value="KAF1996824.1"/>
    <property type="molecule type" value="Genomic_DNA"/>
</dbReference>
<dbReference type="InterPro" id="IPR038169">
    <property type="entry name" value="DC-UbP/UBTD2_N_sf"/>
</dbReference>
<feature type="compositionally biased region" description="Polar residues" evidence="1">
    <location>
        <begin position="70"/>
        <end position="92"/>
    </location>
</feature>
<dbReference type="InterPro" id="IPR032752">
    <property type="entry name" value="DC-UbP/UBTD2_N"/>
</dbReference>
<protein>
    <recommendedName>
        <fullName evidence="2">DC-UbP/UBTD2 N-terminal domain-containing protein</fullName>
    </recommendedName>
</protein>
<gene>
    <name evidence="3" type="ORF">P154DRAFT_525259</name>
</gene>
<evidence type="ECO:0000313" key="3">
    <source>
        <dbReference type="EMBL" id="KAF1996824.1"/>
    </source>
</evidence>
<feature type="compositionally biased region" description="Polar residues" evidence="1">
    <location>
        <begin position="34"/>
        <end position="47"/>
    </location>
</feature>
<dbReference type="Gene3D" id="1.20.225.20">
    <property type="entry name" value="Ub domain-containing protein, DC-UbP/UBTD2, N-terminal domain"/>
    <property type="match status" value="1"/>
</dbReference>
<dbReference type="Proteomes" id="UP000799779">
    <property type="component" value="Unassembled WGS sequence"/>
</dbReference>
<evidence type="ECO:0000259" key="2">
    <source>
        <dbReference type="Pfam" id="PF16455"/>
    </source>
</evidence>
<name>A0A6A5W7I2_9PLEO</name>
<feature type="region of interest" description="Disordered" evidence="1">
    <location>
        <begin position="1"/>
        <end position="95"/>
    </location>
</feature>
<dbReference type="PANTHER" id="PTHR13609">
    <property type="entry name" value="UBIQUITIN DOMAIN CONTAINING 1 PROTEIN-RELATED"/>
    <property type="match status" value="1"/>
</dbReference>
<evidence type="ECO:0000313" key="4">
    <source>
        <dbReference type="Proteomes" id="UP000799779"/>
    </source>
</evidence>
<dbReference type="OrthoDB" id="1640476at2759"/>
<accession>A0A6A5W7I2</accession>
<proteinExistence type="predicted"/>
<reference evidence="3" key="1">
    <citation type="journal article" date="2020" name="Stud. Mycol.">
        <title>101 Dothideomycetes genomes: a test case for predicting lifestyles and emergence of pathogens.</title>
        <authorList>
            <person name="Haridas S."/>
            <person name="Albert R."/>
            <person name="Binder M."/>
            <person name="Bloem J."/>
            <person name="Labutti K."/>
            <person name="Salamov A."/>
            <person name="Andreopoulos B."/>
            <person name="Baker S."/>
            <person name="Barry K."/>
            <person name="Bills G."/>
            <person name="Bluhm B."/>
            <person name="Cannon C."/>
            <person name="Castanera R."/>
            <person name="Culley D."/>
            <person name="Daum C."/>
            <person name="Ezra D."/>
            <person name="Gonzalez J."/>
            <person name="Henrissat B."/>
            <person name="Kuo A."/>
            <person name="Liang C."/>
            <person name="Lipzen A."/>
            <person name="Lutzoni F."/>
            <person name="Magnuson J."/>
            <person name="Mondo S."/>
            <person name="Nolan M."/>
            <person name="Ohm R."/>
            <person name="Pangilinan J."/>
            <person name="Park H.-J."/>
            <person name="Ramirez L."/>
            <person name="Alfaro M."/>
            <person name="Sun H."/>
            <person name="Tritt A."/>
            <person name="Yoshinaga Y."/>
            <person name="Zwiers L.-H."/>
            <person name="Turgeon B."/>
            <person name="Goodwin S."/>
            <person name="Spatafora J."/>
            <person name="Crous P."/>
            <person name="Grigoriev I."/>
        </authorList>
    </citation>
    <scope>NUCLEOTIDE SEQUENCE</scope>
    <source>
        <strain evidence="3">CBS 123094</strain>
    </source>
</reference>
<dbReference type="AlphaFoldDB" id="A0A6A5W7I2"/>
<feature type="domain" description="DC-UbP/UBTD2 N-terminal" evidence="2">
    <location>
        <begin position="89"/>
        <end position="178"/>
    </location>
</feature>
<keyword evidence="4" id="KW-1185">Reference proteome</keyword>